<accession>A0AAV7BAX3</accession>
<reference evidence="2" key="1">
    <citation type="thesis" date="2020" institute="ProQuest LLC" country="789 East Eisenhower Parkway, Ann Arbor, MI, USA">
        <title>Comparative Genomics and Chromosome Evolution.</title>
        <authorList>
            <person name="Mudd A.B."/>
        </authorList>
    </citation>
    <scope>NUCLEOTIDE SEQUENCE</scope>
    <source>
        <strain evidence="2">237g6f4</strain>
        <tissue evidence="2">Blood</tissue>
    </source>
</reference>
<feature type="region of interest" description="Disordered" evidence="1">
    <location>
        <begin position="25"/>
        <end position="64"/>
    </location>
</feature>
<evidence type="ECO:0000256" key="1">
    <source>
        <dbReference type="SAM" id="MobiDB-lite"/>
    </source>
</evidence>
<comment type="caution">
    <text evidence="2">The sequence shown here is derived from an EMBL/GenBank/DDBJ whole genome shotgun (WGS) entry which is preliminary data.</text>
</comment>
<dbReference type="Proteomes" id="UP000824782">
    <property type="component" value="Unassembled WGS sequence"/>
</dbReference>
<protein>
    <submittedName>
        <fullName evidence="2">Uncharacterized protein</fullName>
    </submittedName>
</protein>
<evidence type="ECO:0000313" key="3">
    <source>
        <dbReference type="Proteomes" id="UP000824782"/>
    </source>
</evidence>
<dbReference type="EMBL" id="WNYA01000006">
    <property type="protein sequence ID" value="KAG8569602.1"/>
    <property type="molecule type" value="Genomic_DNA"/>
</dbReference>
<dbReference type="AlphaFoldDB" id="A0AAV7BAX3"/>
<keyword evidence="3" id="KW-1185">Reference proteome</keyword>
<proteinExistence type="predicted"/>
<evidence type="ECO:0000313" key="2">
    <source>
        <dbReference type="EMBL" id="KAG8569602.1"/>
    </source>
</evidence>
<organism evidence="2 3">
    <name type="scientific">Engystomops pustulosus</name>
    <name type="common">Tungara frog</name>
    <name type="synonym">Physalaemus pustulosus</name>
    <dbReference type="NCBI Taxonomy" id="76066"/>
    <lineage>
        <taxon>Eukaryota</taxon>
        <taxon>Metazoa</taxon>
        <taxon>Chordata</taxon>
        <taxon>Craniata</taxon>
        <taxon>Vertebrata</taxon>
        <taxon>Euteleostomi</taxon>
        <taxon>Amphibia</taxon>
        <taxon>Batrachia</taxon>
        <taxon>Anura</taxon>
        <taxon>Neobatrachia</taxon>
        <taxon>Hyloidea</taxon>
        <taxon>Leptodactylidae</taxon>
        <taxon>Leiuperinae</taxon>
        <taxon>Engystomops</taxon>
    </lineage>
</organism>
<name>A0AAV7BAX3_ENGPU</name>
<sequence length="83" mass="9336">MPASACKQQYTQSCLYTHPKPVTPILQDKRGHSIHNPKRVPPILQDKRGHPIHTPQTGSHRSYRINGVIQYTHPKPGHTDPTG</sequence>
<gene>
    <name evidence="2" type="ORF">GDO81_014475</name>
</gene>